<keyword evidence="2" id="KW-1185">Reference proteome</keyword>
<sequence>MIILLIGLVALGALLALVEEHVWLDDEWEERLSHVIPDLNRF</sequence>
<gene>
    <name evidence="1" type="ORF">DFP86_11518</name>
</gene>
<accession>A0A4R7B0M4</accession>
<dbReference type="Proteomes" id="UP000295611">
    <property type="component" value="Unassembled WGS sequence"/>
</dbReference>
<evidence type="ECO:0000313" key="1">
    <source>
        <dbReference type="EMBL" id="TDR72987.1"/>
    </source>
</evidence>
<proteinExistence type="predicted"/>
<dbReference type="EMBL" id="SNZP01000015">
    <property type="protein sequence ID" value="TDR72987.1"/>
    <property type="molecule type" value="Genomic_DNA"/>
</dbReference>
<name>A0A4R7B0M4_9NEIS</name>
<comment type="caution">
    <text evidence="1">The sequence shown here is derived from an EMBL/GenBank/DDBJ whole genome shotgun (WGS) entry which is preliminary data.</text>
</comment>
<reference evidence="1 2" key="1">
    <citation type="submission" date="2019-03" db="EMBL/GenBank/DDBJ databases">
        <title>Genomic Encyclopedia of Type Strains, Phase III (KMG-III): the genomes of soil and plant-associated and newly described type strains.</title>
        <authorList>
            <person name="Whitman W."/>
        </authorList>
    </citation>
    <scope>NUCLEOTIDE SEQUENCE [LARGE SCALE GENOMIC DNA]</scope>
    <source>
        <strain evidence="1 2">CECT 8976</strain>
    </source>
</reference>
<evidence type="ECO:0000313" key="2">
    <source>
        <dbReference type="Proteomes" id="UP000295611"/>
    </source>
</evidence>
<protein>
    <submittedName>
        <fullName evidence="1">Uncharacterized protein</fullName>
    </submittedName>
</protein>
<dbReference type="AlphaFoldDB" id="A0A4R7B0M4"/>
<organism evidence="1 2">
    <name type="scientific">Paludibacterium purpuratum</name>
    <dbReference type="NCBI Taxonomy" id="1144873"/>
    <lineage>
        <taxon>Bacteria</taxon>
        <taxon>Pseudomonadati</taxon>
        <taxon>Pseudomonadota</taxon>
        <taxon>Betaproteobacteria</taxon>
        <taxon>Neisseriales</taxon>
        <taxon>Chromobacteriaceae</taxon>
        <taxon>Paludibacterium</taxon>
    </lineage>
</organism>
<dbReference type="RefSeq" id="WP_279526904.1">
    <property type="nucleotide sequence ID" value="NZ_SNZP01000015.1"/>
</dbReference>